<keyword evidence="3 5" id="KW-1133">Transmembrane helix</keyword>
<dbReference type="GO" id="GO:0005886">
    <property type="term" value="C:plasma membrane"/>
    <property type="evidence" value="ECO:0007669"/>
    <property type="project" value="UniProtKB-SubCell"/>
</dbReference>
<gene>
    <name evidence="7" type="ORF">HY730_06460</name>
</gene>
<dbReference type="PANTHER" id="PTHR42727">
    <property type="entry name" value="PHOSPHATE TRANSPORT SYSTEM PERMEASE PROTEIN"/>
    <property type="match status" value="1"/>
</dbReference>
<comment type="subcellular location">
    <subcellularLocation>
        <location evidence="1">Cell membrane</location>
        <topology evidence="1">Multi-pass membrane protein</topology>
    </subcellularLocation>
</comment>
<proteinExistence type="predicted"/>
<evidence type="ECO:0000313" key="7">
    <source>
        <dbReference type="EMBL" id="MBI4596006.1"/>
    </source>
</evidence>
<dbReference type="Proteomes" id="UP000772181">
    <property type="component" value="Unassembled WGS sequence"/>
</dbReference>
<accession>A0A933GM85</accession>
<organism evidence="7 8">
    <name type="scientific">Tectimicrobiota bacterium</name>
    <dbReference type="NCBI Taxonomy" id="2528274"/>
    <lineage>
        <taxon>Bacteria</taxon>
        <taxon>Pseudomonadati</taxon>
        <taxon>Nitrospinota/Tectimicrobiota group</taxon>
        <taxon>Candidatus Tectimicrobiota</taxon>
    </lineage>
</organism>
<evidence type="ECO:0000256" key="3">
    <source>
        <dbReference type="ARBA" id="ARBA00022989"/>
    </source>
</evidence>
<keyword evidence="2 5" id="KW-0812">Transmembrane</keyword>
<feature type="domain" description="ABC transmembrane type-1" evidence="6">
    <location>
        <begin position="72"/>
        <end position="138"/>
    </location>
</feature>
<dbReference type="PANTHER" id="PTHR42727:SF1">
    <property type="entry name" value="PHOSPHATE TRANSPORT SYSTEM PERMEASE"/>
    <property type="match status" value="1"/>
</dbReference>
<comment type="caution">
    <text evidence="7">The sequence shown here is derived from an EMBL/GenBank/DDBJ whole genome shotgun (WGS) entry which is preliminary data.</text>
</comment>
<dbReference type="InterPro" id="IPR000515">
    <property type="entry name" value="MetI-like"/>
</dbReference>
<evidence type="ECO:0000259" key="6">
    <source>
        <dbReference type="PROSITE" id="PS50928"/>
    </source>
</evidence>
<protein>
    <recommendedName>
        <fullName evidence="6">ABC transmembrane type-1 domain-containing protein</fullName>
    </recommendedName>
</protein>
<feature type="transmembrane region" description="Helical" evidence="5">
    <location>
        <begin position="108"/>
        <end position="132"/>
    </location>
</feature>
<evidence type="ECO:0000256" key="4">
    <source>
        <dbReference type="ARBA" id="ARBA00023136"/>
    </source>
</evidence>
<feature type="transmembrane region" description="Helical" evidence="5">
    <location>
        <begin position="12"/>
        <end position="37"/>
    </location>
</feature>
<keyword evidence="4 5" id="KW-0472">Membrane</keyword>
<feature type="transmembrane region" description="Helical" evidence="5">
    <location>
        <begin position="68"/>
        <end position="96"/>
    </location>
</feature>
<dbReference type="Gene3D" id="1.10.3720.10">
    <property type="entry name" value="MetI-like"/>
    <property type="match status" value="1"/>
</dbReference>
<sequence>MTRFHRLFKEKLIEGVLFLIAFFSVFVTIGIIVVLSFETYEFFQEVSVLDFITDTQWTPLFTEKHFGILPLFAGTFLTTGIAILVALPIGLISAIYLSEYAPANLRTVIKPVMEILAAVPTVVYGYFALLFYKLQGTF</sequence>
<evidence type="ECO:0000313" key="8">
    <source>
        <dbReference type="Proteomes" id="UP000772181"/>
    </source>
</evidence>
<evidence type="ECO:0000256" key="1">
    <source>
        <dbReference type="ARBA" id="ARBA00004651"/>
    </source>
</evidence>
<name>A0A933GM85_UNCTE</name>
<dbReference type="GO" id="GO:0055085">
    <property type="term" value="P:transmembrane transport"/>
    <property type="evidence" value="ECO:0007669"/>
    <property type="project" value="InterPro"/>
</dbReference>
<dbReference type="PROSITE" id="PS50928">
    <property type="entry name" value="ABC_TM1"/>
    <property type="match status" value="1"/>
</dbReference>
<evidence type="ECO:0000256" key="5">
    <source>
        <dbReference type="SAM" id="Phobius"/>
    </source>
</evidence>
<evidence type="ECO:0000256" key="2">
    <source>
        <dbReference type="ARBA" id="ARBA00022692"/>
    </source>
</evidence>
<dbReference type="AlphaFoldDB" id="A0A933GM85"/>
<dbReference type="EMBL" id="JACQWF010000287">
    <property type="protein sequence ID" value="MBI4596006.1"/>
    <property type="molecule type" value="Genomic_DNA"/>
</dbReference>
<dbReference type="InterPro" id="IPR035906">
    <property type="entry name" value="MetI-like_sf"/>
</dbReference>
<reference evidence="7" key="1">
    <citation type="submission" date="2020-07" db="EMBL/GenBank/DDBJ databases">
        <title>Huge and variable diversity of episymbiotic CPR bacteria and DPANN archaea in groundwater ecosystems.</title>
        <authorList>
            <person name="He C.Y."/>
            <person name="Keren R."/>
            <person name="Whittaker M."/>
            <person name="Farag I.F."/>
            <person name="Doudna J."/>
            <person name="Cate J.H.D."/>
            <person name="Banfield J.F."/>
        </authorList>
    </citation>
    <scope>NUCLEOTIDE SEQUENCE</scope>
    <source>
        <strain evidence="7">NC_groundwater_1482_Ag_S-0.65um_47_24</strain>
    </source>
</reference>
<dbReference type="SUPFAM" id="SSF161098">
    <property type="entry name" value="MetI-like"/>
    <property type="match status" value="1"/>
</dbReference>